<feature type="domain" description="Glutamine amidotransferase type-2" evidence="10">
    <location>
        <begin position="2"/>
        <end position="212"/>
    </location>
</feature>
<dbReference type="NCBIfam" id="TIGR01536">
    <property type="entry name" value="asn_synth_AEB"/>
    <property type="match status" value="1"/>
</dbReference>
<name>A0A330LA01_9BACT</name>
<dbReference type="SUPFAM" id="SSF56235">
    <property type="entry name" value="N-terminal nucleophile aminohydrolases (Ntn hydrolases)"/>
    <property type="match status" value="1"/>
</dbReference>
<dbReference type="Gene3D" id="3.40.50.620">
    <property type="entry name" value="HUPs"/>
    <property type="match status" value="2"/>
</dbReference>
<dbReference type="InterPro" id="IPR033738">
    <property type="entry name" value="AsnB_N"/>
</dbReference>
<dbReference type="InterPro" id="IPR029055">
    <property type="entry name" value="Ntn_hydrolases_N"/>
</dbReference>
<comment type="pathway">
    <text evidence="1">Amino-acid biosynthesis; L-asparagine biosynthesis; L-asparagine from L-aspartate (L-Gln route): step 1/1.</text>
</comment>
<protein>
    <recommendedName>
        <fullName evidence="3">asparagine synthase (glutamine-hydrolyzing)</fullName>
        <ecNumber evidence="3">6.3.5.4</ecNumber>
    </recommendedName>
</protein>
<dbReference type="OrthoDB" id="9763290at2"/>
<dbReference type="InterPro" id="IPR051786">
    <property type="entry name" value="ASN_synthetase/amidase"/>
</dbReference>
<proteinExistence type="inferred from homology"/>
<keyword evidence="6 8" id="KW-0315">Glutamine amidotransferase</keyword>
<evidence type="ECO:0000256" key="1">
    <source>
        <dbReference type="ARBA" id="ARBA00005187"/>
    </source>
</evidence>
<feature type="active site" description="For GATase activity" evidence="8">
    <location>
        <position position="2"/>
    </location>
</feature>
<evidence type="ECO:0000313" key="12">
    <source>
        <dbReference type="Proteomes" id="UP000248168"/>
    </source>
</evidence>
<keyword evidence="11" id="KW-0436">Ligase</keyword>
<dbReference type="GO" id="GO:0005829">
    <property type="term" value="C:cytosol"/>
    <property type="evidence" value="ECO:0007669"/>
    <property type="project" value="TreeGrafter"/>
</dbReference>
<gene>
    <name evidence="11" type="ORF">NITLEN_50203</name>
</gene>
<evidence type="ECO:0000313" key="11">
    <source>
        <dbReference type="EMBL" id="SPP66163.1"/>
    </source>
</evidence>
<dbReference type="CDD" id="cd00712">
    <property type="entry name" value="AsnB"/>
    <property type="match status" value="1"/>
</dbReference>
<dbReference type="PROSITE" id="PS51278">
    <property type="entry name" value="GATASE_TYPE_2"/>
    <property type="match status" value="1"/>
</dbReference>
<keyword evidence="12" id="KW-1185">Reference proteome</keyword>
<feature type="binding site" evidence="9">
    <location>
        <position position="98"/>
    </location>
    <ligand>
        <name>L-glutamine</name>
        <dbReference type="ChEBI" id="CHEBI:58359"/>
    </ligand>
</feature>
<dbReference type="InterPro" id="IPR006426">
    <property type="entry name" value="Asn_synth_AEB"/>
</dbReference>
<evidence type="ECO:0000256" key="7">
    <source>
        <dbReference type="ARBA" id="ARBA00048741"/>
    </source>
</evidence>
<evidence type="ECO:0000256" key="3">
    <source>
        <dbReference type="ARBA" id="ARBA00012737"/>
    </source>
</evidence>
<accession>A0A330LA01</accession>
<reference evidence="12" key="1">
    <citation type="submission" date="2018-04" db="EMBL/GenBank/DDBJ databases">
        <authorList>
            <person name="Lucker S."/>
            <person name="Sakoula D."/>
        </authorList>
    </citation>
    <scope>NUCLEOTIDE SEQUENCE [LARGE SCALE GENOMIC DNA]</scope>
</reference>
<keyword evidence="8" id="KW-0028">Amino-acid biosynthesis</keyword>
<dbReference type="InterPro" id="IPR017932">
    <property type="entry name" value="GATase_2_dom"/>
</dbReference>
<dbReference type="FunCoup" id="A0A330LA01">
    <property type="interactions" value="456"/>
</dbReference>
<evidence type="ECO:0000256" key="4">
    <source>
        <dbReference type="ARBA" id="ARBA00022741"/>
    </source>
</evidence>
<evidence type="ECO:0000256" key="5">
    <source>
        <dbReference type="ARBA" id="ARBA00022840"/>
    </source>
</evidence>
<dbReference type="SUPFAM" id="SSF52402">
    <property type="entry name" value="Adenine nucleotide alpha hydrolases-like"/>
    <property type="match status" value="1"/>
</dbReference>
<dbReference type="AlphaFoldDB" id="A0A330LA01"/>
<evidence type="ECO:0000256" key="6">
    <source>
        <dbReference type="ARBA" id="ARBA00022962"/>
    </source>
</evidence>
<dbReference type="GO" id="GO:0005524">
    <property type="term" value="F:ATP binding"/>
    <property type="evidence" value="ECO:0007669"/>
    <property type="project" value="UniProtKB-KW"/>
</dbReference>
<sequence length="656" mass="74860">MCGIVGVAGPHTVAWVQNMNDMIVHRGPDDQGIYTSPDENVSLAMRRLSILDLEGGHQPMSSQDRSVWIVFNGEIYNAPQLRAELESRGHTFVTAHSDTEVLLHLYDEKGDRMVDDLNGMFAFVIHDQRRNRLFGARDRMGIKPLYYTREKTSFAFASELKSLLAAPPISSRRVNQQALSHYTTLLYVPGPETIVDNVLRVPPGHSFVYDLTQHRFTLSRYWRIDGTQFEDYDLQEWTERLRSELRSAVSRWTLSDVPIACSLSGGIDSSAIIGLLAEQGFPQVRTYSLGFAGEEEQAWNELHLARQVAERWGTRHHELILNPEDLLNDLVEMVWHLDEPYGGGLPAWYVYREMSKDVKVGLNGMGGDELFGNYQKFLRYEEDPVVYAAVTLRQHFRTGASALAACAQPLASISNSLPASIPMAGRGRLLSKLPELLRTPFGSYYQANQDFCSSGEKHQFVLQDGRGHKCQETTEYLQAIFDNSKTTDLRTGLAVVDFQTQLAEEFLFMTDRFSMAHSLEARTPFLDHHLVEFVFRIPPSVRTKPRDPKYLLKRAVSDLLPPDLLTARKRGFSIPIGPWLRGPLRPLAERLLSPDRLAKQGLFKREFYQRYVVTHLEGRADFTLQVWAALMFQLWHLVYIEEACTRKPTFTWKDLC</sequence>
<dbReference type="GO" id="GO:0006529">
    <property type="term" value="P:asparagine biosynthetic process"/>
    <property type="evidence" value="ECO:0007669"/>
    <property type="project" value="UniProtKB-KW"/>
</dbReference>
<comment type="catalytic activity">
    <reaction evidence="7">
        <text>L-aspartate + L-glutamine + ATP + H2O = L-asparagine + L-glutamate + AMP + diphosphate + H(+)</text>
        <dbReference type="Rhea" id="RHEA:12228"/>
        <dbReference type="ChEBI" id="CHEBI:15377"/>
        <dbReference type="ChEBI" id="CHEBI:15378"/>
        <dbReference type="ChEBI" id="CHEBI:29985"/>
        <dbReference type="ChEBI" id="CHEBI:29991"/>
        <dbReference type="ChEBI" id="CHEBI:30616"/>
        <dbReference type="ChEBI" id="CHEBI:33019"/>
        <dbReference type="ChEBI" id="CHEBI:58048"/>
        <dbReference type="ChEBI" id="CHEBI:58359"/>
        <dbReference type="ChEBI" id="CHEBI:456215"/>
        <dbReference type="EC" id="6.3.5.4"/>
    </reaction>
</comment>
<evidence type="ECO:0000259" key="10">
    <source>
        <dbReference type="PROSITE" id="PS51278"/>
    </source>
</evidence>
<keyword evidence="4 9" id="KW-0547">Nucleotide-binding</keyword>
<comment type="similarity">
    <text evidence="2">Belongs to the asparagine synthetase family.</text>
</comment>
<keyword evidence="8" id="KW-0061">Asparagine biosynthesis</keyword>
<dbReference type="RefSeq" id="WP_121990359.1">
    <property type="nucleotide sequence ID" value="NZ_OUNR01000018.1"/>
</dbReference>
<dbReference type="Gene3D" id="3.60.20.10">
    <property type="entry name" value="Glutamine Phosphoribosylpyrophosphate, subunit 1, domain 1"/>
    <property type="match status" value="1"/>
</dbReference>
<dbReference type="EC" id="6.3.5.4" evidence="3"/>
<dbReference type="InterPro" id="IPR001962">
    <property type="entry name" value="Asn_synthase"/>
</dbReference>
<dbReference type="PANTHER" id="PTHR43284">
    <property type="entry name" value="ASPARAGINE SYNTHETASE (GLUTAMINE-HYDROLYZING)"/>
    <property type="match status" value="1"/>
</dbReference>
<dbReference type="Proteomes" id="UP000248168">
    <property type="component" value="Unassembled WGS sequence"/>
</dbReference>
<keyword evidence="5 9" id="KW-0067">ATP-binding</keyword>
<dbReference type="CDD" id="cd01991">
    <property type="entry name" value="Asn_synthase_B_C"/>
    <property type="match status" value="1"/>
</dbReference>
<organism evidence="11 12">
    <name type="scientific">Nitrospira lenta</name>
    <dbReference type="NCBI Taxonomy" id="1436998"/>
    <lineage>
        <taxon>Bacteria</taxon>
        <taxon>Pseudomonadati</taxon>
        <taxon>Nitrospirota</taxon>
        <taxon>Nitrospiria</taxon>
        <taxon>Nitrospirales</taxon>
        <taxon>Nitrospiraceae</taxon>
        <taxon>Nitrospira</taxon>
    </lineage>
</organism>
<evidence type="ECO:0000256" key="2">
    <source>
        <dbReference type="ARBA" id="ARBA00005752"/>
    </source>
</evidence>
<evidence type="ECO:0000256" key="8">
    <source>
        <dbReference type="PIRSR" id="PIRSR001589-1"/>
    </source>
</evidence>
<dbReference type="PANTHER" id="PTHR43284:SF1">
    <property type="entry name" value="ASPARAGINE SYNTHETASE"/>
    <property type="match status" value="1"/>
</dbReference>
<dbReference type="InParanoid" id="A0A330LA01"/>
<dbReference type="EMBL" id="OUNR01000018">
    <property type="protein sequence ID" value="SPP66163.1"/>
    <property type="molecule type" value="Genomic_DNA"/>
</dbReference>
<dbReference type="GO" id="GO:0004066">
    <property type="term" value="F:asparagine synthase (glutamine-hydrolyzing) activity"/>
    <property type="evidence" value="ECO:0007669"/>
    <property type="project" value="UniProtKB-EC"/>
</dbReference>
<dbReference type="Pfam" id="PF13537">
    <property type="entry name" value="GATase_7"/>
    <property type="match status" value="1"/>
</dbReference>
<dbReference type="InterPro" id="IPR014729">
    <property type="entry name" value="Rossmann-like_a/b/a_fold"/>
</dbReference>
<dbReference type="Pfam" id="PF00733">
    <property type="entry name" value="Asn_synthase"/>
    <property type="match status" value="1"/>
</dbReference>
<evidence type="ECO:0000256" key="9">
    <source>
        <dbReference type="PIRSR" id="PIRSR001589-2"/>
    </source>
</evidence>
<dbReference type="PIRSF" id="PIRSF001589">
    <property type="entry name" value="Asn_synthetase_glu-h"/>
    <property type="match status" value="1"/>
</dbReference>